<evidence type="ECO:0000313" key="4">
    <source>
        <dbReference type="Proteomes" id="UP000288429"/>
    </source>
</evidence>
<reference evidence="3 4" key="1">
    <citation type="submission" date="2017-06" db="EMBL/GenBank/DDBJ databases">
        <title>Cmopartive genomic analysis of Ambrosia Fusariam Clade fungi.</title>
        <authorList>
            <person name="Stajich J.E."/>
            <person name="Carrillo J."/>
            <person name="Kijimoto T."/>
            <person name="Eskalen A."/>
            <person name="O'Donnell K."/>
            <person name="Kasson M."/>
        </authorList>
    </citation>
    <scope>NUCLEOTIDE SEQUENCE [LARGE SCALE GENOMIC DNA]</scope>
    <source>
        <strain evidence="3 4">NRRL 20438</strain>
    </source>
</reference>
<dbReference type="AlphaFoldDB" id="A0A428SSY6"/>
<accession>A0A428SSY6</accession>
<keyword evidence="4" id="KW-1185">Reference proteome</keyword>
<feature type="domain" description="Heterokaryon incompatibility" evidence="2">
    <location>
        <begin position="22"/>
        <end position="118"/>
    </location>
</feature>
<name>A0A428SSY6_9HYPO</name>
<dbReference type="InterPro" id="IPR010730">
    <property type="entry name" value="HET"/>
</dbReference>
<organism evidence="3 4">
    <name type="scientific">Fusarium ambrosium</name>
    <dbReference type="NCBI Taxonomy" id="131363"/>
    <lineage>
        <taxon>Eukaryota</taxon>
        <taxon>Fungi</taxon>
        <taxon>Dikarya</taxon>
        <taxon>Ascomycota</taxon>
        <taxon>Pezizomycotina</taxon>
        <taxon>Sordariomycetes</taxon>
        <taxon>Hypocreomycetidae</taxon>
        <taxon>Hypocreales</taxon>
        <taxon>Nectriaceae</taxon>
        <taxon>Fusarium</taxon>
        <taxon>Fusarium solani species complex</taxon>
    </lineage>
</organism>
<dbReference type="PANTHER" id="PTHR10622">
    <property type="entry name" value="HET DOMAIN-CONTAINING PROTEIN"/>
    <property type="match status" value="1"/>
</dbReference>
<dbReference type="Proteomes" id="UP000288429">
    <property type="component" value="Unassembled WGS sequence"/>
</dbReference>
<dbReference type="Pfam" id="PF06985">
    <property type="entry name" value="HET"/>
    <property type="match status" value="1"/>
</dbReference>
<comment type="caution">
    <text evidence="3">The sequence shown here is derived from an EMBL/GenBank/DDBJ whole genome shotgun (WGS) entry which is preliminary data.</text>
</comment>
<sequence length="598" mass="66781">MRLIKTETLDVESFTGPEFPRYAILSHTWTDDEPTLADAQAGLLTAGSSAGCRKVRDFCTLARQDGILYAWADTCCIDKTSSSELTESINSMFRWYASADTCYVYLADLESDASSEAMALCRWFTRGWTLQELIAPSKLQFYDKEWGLRGSKMDFADQLLQITNIHEAVLRDRTSLRTIPVGRRMSWAANRQTTRPEDMAYCLMGIFDVNMPLIYGEGRNAFIRLQEEIMKNSNDLRIFLWQSARGPRYRGILAEEPSEFACASRLRVGAAGMDSPQFTMTNKGVKIKVGLADNGRGMLALSLNHVNEDSAADEVLGVWLKRHRNGAYARACPRFLIVVSESVFGTPSRRYLSKYISPAMAKAIDSATDNAFVFGGDFDCQYYQHLSTTSSAWWDRDRKAYLRDNGLPFVAFHLFRSGWDNSKRDNRFVLAFGVAEDGTAWFSLAADSWNRPSKGAELLVAALKGDLKTVEALGIDLWKEHIQNQMECKELWGHEFKLPQSLTFIKRNPTVSPKSLSEEEPCILEVDIGRGHLDGHDVHLVTLGKKIPRPHTSPPKSPETADSLMPTLGLLTGSAPACVSWCPALVCLAAGQEIGIDL</sequence>
<evidence type="ECO:0000259" key="2">
    <source>
        <dbReference type="Pfam" id="PF06985"/>
    </source>
</evidence>
<protein>
    <recommendedName>
        <fullName evidence="2">Heterokaryon incompatibility domain-containing protein</fullName>
    </recommendedName>
</protein>
<dbReference type="PANTHER" id="PTHR10622:SF12">
    <property type="entry name" value="HET DOMAIN-CONTAINING PROTEIN"/>
    <property type="match status" value="1"/>
</dbReference>
<evidence type="ECO:0000313" key="3">
    <source>
        <dbReference type="EMBL" id="RSL92886.1"/>
    </source>
</evidence>
<dbReference type="EMBL" id="NIZV01000365">
    <property type="protein sequence ID" value="RSL92886.1"/>
    <property type="molecule type" value="Genomic_DNA"/>
</dbReference>
<proteinExistence type="predicted"/>
<evidence type="ECO:0000256" key="1">
    <source>
        <dbReference type="SAM" id="MobiDB-lite"/>
    </source>
</evidence>
<feature type="region of interest" description="Disordered" evidence="1">
    <location>
        <begin position="545"/>
        <end position="564"/>
    </location>
</feature>
<gene>
    <name evidence="3" type="ORF">CDV31_014954</name>
</gene>